<dbReference type="Proteomes" id="UP001589645">
    <property type="component" value="Unassembled WGS sequence"/>
</dbReference>
<dbReference type="Gene3D" id="2.40.10.320">
    <property type="entry name" value="Uncharacterised protein PF13642 yp_926445, N-terminal domain"/>
    <property type="match status" value="1"/>
</dbReference>
<dbReference type="RefSeq" id="WP_390197588.1">
    <property type="nucleotide sequence ID" value="NZ_JBHMEP010000015.1"/>
</dbReference>
<proteinExistence type="predicted"/>
<accession>A0ABV5HUP7</accession>
<comment type="caution">
    <text evidence="1">The sequence shown here is derived from an EMBL/GenBank/DDBJ whole genome shotgun (WGS) entry which is preliminary data.</text>
</comment>
<organism evidence="1 2">
    <name type="scientific">Vibrio olivae</name>
    <dbReference type="NCBI Taxonomy" id="1243002"/>
    <lineage>
        <taxon>Bacteria</taxon>
        <taxon>Pseudomonadati</taxon>
        <taxon>Pseudomonadota</taxon>
        <taxon>Gammaproteobacteria</taxon>
        <taxon>Vibrionales</taxon>
        <taxon>Vibrionaceae</taxon>
        <taxon>Vibrio</taxon>
    </lineage>
</organism>
<dbReference type="Pfam" id="PF13642">
    <property type="entry name" value="DUF4144"/>
    <property type="match status" value="1"/>
</dbReference>
<reference evidence="1 2" key="1">
    <citation type="submission" date="2024-09" db="EMBL/GenBank/DDBJ databases">
        <authorList>
            <person name="Sun Q."/>
            <person name="Mori K."/>
        </authorList>
    </citation>
    <scope>NUCLEOTIDE SEQUENCE [LARGE SCALE GENOMIC DNA]</scope>
    <source>
        <strain evidence="1 2">CECT 8064</strain>
    </source>
</reference>
<name>A0ABV5HUP7_9VIBR</name>
<keyword evidence="2" id="KW-1185">Reference proteome</keyword>
<gene>
    <name evidence="1" type="ORF">ACFFUV_21995</name>
</gene>
<evidence type="ECO:0000313" key="2">
    <source>
        <dbReference type="Proteomes" id="UP001589645"/>
    </source>
</evidence>
<evidence type="ECO:0000313" key="1">
    <source>
        <dbReference type="EMBL" id="MFB9137627.1"/>
    </source>
</evidence>
<dbReference type="EMBL" id="JBHMEP010000015">
    <property type="protein sequence ID" value="MFB9137627.1"/>
    <property type="molecule type" value="Genomic_DNA"/>
</dbReference>
<sequence length="107" mass="12128">MIHFPAMIKLEGDHELLYIASHDVLAASVVDGLIIGDDDWLIDAIGQGFRLQRLEHNSLGNPEHMYTLDEVTQLIREHEFHRQQVCLTKIIFTDVSSAIESLVFSQA</sequence>
<dbReference type="InterPro" id="IPR025284">
    <property type="entry name" value="DUF4144"/>
</dbReference>
<protein>
    <submittedName>
        <fullName evidence="1">DUF4144 family protein</fullName>
    </submittedName>
</protein>